<dbReference type="GO" id="GO:0034755">
    <property type="term" value="P:iron ion transmembrane transport"/>
    <property type="evidence" value="ECO:0007669"/>
    <property type="project" value="TreeGrafter"/>
</dbReference>
<dbReference type="GO" id="GO:0005384">
    <property type="term" value="F:manganese ion transmembrane transporter activity"/>
    <property type="evidence" value="ECO:0007669"/>
    <property type="project" value="TreeGrafter"/>
</dbReference>
<evidence type="ECO:0000256" key="2">
    <source>
        <dbReference type="ARBA" id="ARBA00022692"/>
    </source>
</evidence>
<feature type="transmembrane region" description="Helical" evidence="5">
    <location>
        <begin position="88"/>
        <end position="110"/>
    </location>
</feature>
<gene>
    <name evidence="6" type="ORF">PROSTU_03041</name>
</gene>
<dbReference type="Pfam" id="PF01566">
    <property type="entry name" value="Nramp"/>
    <property type="match status" value="1"/>
</dbReference>
<feature type="transmembrane region" description="Helical" evidence="5">
    <location>
        <begin position="155"/>
        <end position="173"/>
    </location>
</feature>
<feature type="transmembrane region" description="Helical" evidence="5">
    <location>
        <begin position="347"/>
        <end position="371"/>
    </location>
</feature>
<dbReference type="PANTHER" id="PTHR11706:SF2">
    <property type="entry name" value="TRANSPORTER PROTEIN"/>
    <property type="match status" value="1"/>
</dbReference>
<evidence type="ECO:0000256" key="5">
    <source>
        <dbReference type="SAM" id="Phobius"/>
    </source>
</evidence>
<evidence type="ECO:0000313" key="7">
    <source>
        <dbReference type="Proteomes" id="UP000004506"/>
    </source>
</evidence>
<feature type="transmembrane region" description="Helical" evidence="5">
    <location>
        <begin position="21"/>
        <end position="39"/>
    </location>
</feature>
<feature type="transmembrane region" description="Helical" evidence="5">
    <location>
        <begin position="45"/>
        <end position="67"/>
    </location>
</feature>
<feature type="transmembrane region" description="Helical" evidence="5">
    <location>
        <begin position="325"/>
        <end position="341"/>
    </location>
</feature>
<dbReference type="GO" id="GO:0015086">
    <property type="term" value="F:cadmium ion transmembrane transporter activity"/>
    <property type="evidence" value="ECO:0007669"/>
    <property type="project" value="TreeGrafter"/>
</dbReference>
<dbReference type="AlphaFoldDB" id="A0AA86YKQ1"/>
<sequence>MHMAAQESTSTAEFIKNRRTSLIGAIFLMATSAIGPGFITQTATFTVTLGAAFAFGILASIIIDFVVQQNIWRVVTLTKMHSSDIANATIPGSGYLLAVLVIFGGLIFNIGNIAGAGLGLNALVGLDPKWGGLLSALLAIYIFSSRKASTFIDRVIILLGLVMIGLTLFVAFASNPPVGEALRQSVLPDTVDFAMITTIVGGTVGGYICYAGAHRLLDKGAVGVENIHVVSSAATKGILVVGLMRYILFLAILGVVASGVTIDISGQAANPASQAFQAAAGNFGLRIFGLILWAAALTSVIGAAYTSMSFITAFKKSITERQRNIATILFIAISLAVYLMMGTAPAALLVFAGGFNGLILPIGLTIFVYIGWKRADLMSGYHYPRWLLWSGIIVCALTWYMGAMSVEAIFNYLK</sequence>
<evidence type="ECO:0000313" key="6">
    <source>
        <dbReference type="EMBL" id="EDU59848.1"/>
    </source>
</evidence>
<proteinExistence type="predicted"/>
<dbReference type="PANTHER" id="PTHR11706">
    <property type="entry name" value="SOLUTE CARRIER PROTEIN FAMILY 11 MEMBER"/>
    <property type="match status" value="1"/>
</dbReference>
<keyword evidence="4 5" id="KW-0472">Membrane</keyword>
<feature type="transmembrane region" description="Helical" evidence="5">
    <location>
        <begin position="122"/>
        <end position="143"/>
    </location>
</feature>
<feature type="transmembrane region" description="Helical" evidence="5">
    <location>
        <begin position="246"/>
        <end position="265"/>
    </location>
</feature>
<accession>A0AA86YKQ1</accession>
<reference evidence="7" key="1">
    <citation type="submission" date="2008-04" db="EMBL/GenBank/DDBJ databases">
        <title>Draft genome sequence of Providencia stuartii (ATCC 25827).</title>
        <authorList>
            <person name="Sudarsanam P."/>
            <person name="Ley R."/>
            <person name="Guruge J."/>
            <person name="Turnbaugh P.J."/>
            <person name="Mahowald M."/>
            <person name="Liep D."/>
            <person name="Gordon J."/>
        </authorList>
    </citation>
    <scope>NUCLEOTIDE SEQUENCE [LARGE SCALE GENOMIC DNA]</scope>
    <source>
        <strain evidence="7">ATCC 25827</strain>
    </source>
</reference>
<feature type="transmembrane region" description="Helical" evidence="5">
    <location>
        <begin position="193"/>
        <end position="213"/>
    </location>
</feature>
<comment type="caution">
    <text evidence="6">The sequence shown here is derived from an EMBL/GenBank/DDBJ whole genome shotgun (WGS) entry which is preliminary data.</text>
</comment>
<organism evidence="6 7">
    <name type="scientific">Providencia stuartii ATCC 25827</name>
    <dbReference type="NCBI Taxonomy" id="471874"/>
    <lineage>
        <taxon>Bacteria</taxon>
        <taxon>Pseudomonadati</taxon>
        <taxon>Pseudomonadota</taxon>
        <taxon>Gammaproteobacteria</taxon>
        <taxon>Enterobacterales</taxon>
        <taxon>Morganellaceae</taxon>
        <taxon>Providencia</taxon>
    </lineage>
</organism>
<keyword evidence="2 5" id="KW-0812">Transmembrane</keyword>
<evidence type="ECO:0000256" key="4">
    <source>
        <dbReference type="ARBA" id="ARBA00023136"/>
    </source>
</evidence>
<dbReference type="InterPro" id="IPR001046">
    <property type="entry name" value="NRAMP_fam"/>
</dbReference>
<protein>
    <recommendedName>
        <fullName evidence="8">Transporter, branched chain amino acid:cation symporter (LIVCS) family protein</fullName>
    </recommendedName>
</protein>
<reference evidence="6 7" key="3">
    <citation type="submission" date="2008-05" db="EMBL/GenBank/DDBJ databases">
        <authorList>
            <person name="Fulton L."/>
            <person name="Clifton S."/>
            <person name="Fulton B."/>
            <person name="Xu J."/>
            <person name="Minx P."/>
            <person name="Pepin K.H."/>
            <person name="Johnson M."/>
            <person name="Thiruvilangam P."/>
            <person name="Bhonagiri V."/>
            <person name="Nash W.E."/>
            <person name="Mardis E.R."/>
            <person name="Wilson R.K."/>
        </authorList>
    </citation>
    <scope>NUCLEOTIDE SEQUENCE [LARGE SCALE GENOMIC DNA]</scope>
    <source>
        <strain evidence="6 7">ATCC 25827</strain>
    </source>
</reference>
<evidence type="ECO:0000256" key="3">
    <source>
        <dbReference type="ARBA" id="ARBA00022989"/>
    </source>
</evidence>
<dbReference type="EMBL" id="ABJD02000101">
    <property type="protein sequence ID" value="EDU59848.1"/>
    <property type="molecule type" value="Genomic_DNA"/>
</dbReference>
<feature type="transmembrane region" description="Helical" evidence="5">
    <location>
        <begin position="383"/>
        <end position="402"/>
    </location>
</feature>
<evidence type="ECO:0000256" key="1">
    <source>
        <dbReference type="ARBA" id="ARBA00004141"/>
    </source>
</evidence>
<name>A0AA86YKQ1_PROST</name>
<evidence type="ECO:0008006" key="8">
    <source>
        <dbReference type="Google" id="ProtNLM"/>
    </source>
</evidence>
<comment type="subcellular location">
    <subcellularLocation>
        <location evidence="1">Membrane</location>
        <topology evidence="1">Multi-pass membrane protein</topology>
    </subcellularLocation>
</comment>
<reference evidence="7" key="2">
    <citation type="submission" date="2008-04" db="EMBL/GenBank/DDBJ databases">
        <title>Draft genome sequence of Providencia stuartii(ATCC 25827).</title>
        <authorList>
            <person name="Sudarsanam P."/>
            <person name="Ley R."/>
            <person name="Guruge J."/>
            <person name="Turnbaugh P.J."/>
            <person name="Mahowald M."/>
            <person name="Liep D."/>
            <person name="Gordon J."/>
        </authorList>
    </citation>
    <scope>NUCLEOTIDE SEQUENCE [LARGE SCALE GENOMIC DNA]</scope>
    <source>
        <strain evidence="7">ATCC 25827</strain>
    </source>
</reference>
<keyword evidence="3 5" id="KW-1133">Transmembrane helix</keyword>
<dbReference type="Proteomes" id="UP000004506">
    <property type="component" value="Unassembled WGS sequence"/>
</dbReference>
<feature type="transmembrane region" description="Helical" evidence="5">
    <location>
        <begin position="285"/>
        <end position="305"/>
    </location>
</feature>
<dbReference type="GO" id="GO:0005886">
    <property type="term" value="C:plasma membrane"/>
    <property type="evidence" value="ECO:0007669"/>
    <property type="project" value="TreeGrafter"/>
</dbReference>